<accession>A0ABT2TVW2</accession>
<dbReference type="Pfam" id="PF12997">
    <property type="entry name" value="DUF3881"/>
    <property type="match status" value="1"/>
</dbReference>
<proteinExistence type="predicted"/>
<comment type="caution">
    <text evidence="1">The sequence shown here is derived from an EMBL/GenBank/DDBJ whole genome shotgun (WGS) entry which is preliminary data.</text>
</comment>
<reference evidence="1 2" key="1">
    <citation type="journal article" date="2021" name="ISME Commun">
        <title>Automated analysis of genomic sequences facilitates high-throughput and comprehensive description of bacteria.</title>
        <authorList>
            <person name="Hitch T.C.A."/>
        </authorList>
    </citation>
    <scope>NUCLEOTIDE SEQUENCE [LARGE SCALE GENOMIC DNA]</scope>
    <source>
        <strain evidence="1 2">Sanger_23</strain>
    </source>
</reference>
<dbReference type="Proteomes" id="UP001652409">
    <property type="component" value="Unassembled WGS sequence"/>
</dbReference>
<protein>
    <submittedName>
        <fullName evidence="1">DUF3881 family protein</fullName>
    </submittedName>
</protein>
<evidence type="ECO:0000313" key="2">
    <source>
        <dbReference type="Proteomes" id="UP001652409"/>
    </source>
</evidence>
<sequence length="289" mass="32958">MHSYLRSIGFSKITKRKEMQELIRDVIDSYDEKYVVENHPDGAFAEFSKNYGCDCGITVCGQYDEDNQFQVEYSFPFFRGTGITTQEKVTIERHADKESFAGACDDLRIGVTLIFYLQNPAEYILESSKGTFGGQPLTLTGLAKKGTILLPVQKDKEAVIVAQESTRNRTNLIEAARNGDEEAMESLTMEDMDTYSMISERIVNDDILTIVDSYFMPYGIECDQYNIMGEIRDVVSFQNVLTGENLYQMTVESNDMQFDICINKQDLFGEPQVGRRFKGIIWLQGQLHF</sequence>
<name>A0ABT2TVW2_9FIRM</name>
<dbReference type="EMBL" id="JAOQJL010000028">
    <property type="protein sequence ID" value="MCU6766345.1"/>
    <property type="molecule type" value="Genomic_DNA"/>
</dbReference>
<dbReference type="InterPro" id="IPR024541">
    <property type="entry name" value="DUF3881"/>
</dbReference>
<organism evidence="1 2">
    <name type="scientific">Blautia ammoniilytica</name>
    <dbReference type="NCBI Taxonomy" id="2981782"/>
    <lineage>
        <taxon>Bacteria</taxon>
        <taxon>Bacillati</taxon>
        <taxon>Bacillota</taxon>
        <taxon>Clostridia</taxon>
        <taxon>Lachnospirales</taxon>
        <taxon>Lachnospiraceae</taxon>
        <taxon>Blautia</taxon>
    </lineage>
</organism>
<dbReference type="RefSeq" id="WP_158422176.1">
    <property type="nucleotide sequence ID" value="NZ_JAOQJL010000028.1"/>
</dbReference>
<keyword evidence="2" id="KW-1185">Reference proteome</keyword>
<gene>
    <name evidence="1" type="ORF">OCV61_13105</name>
</gene>
<evidence type="ECO:0000313" key="1">
    <source>
        <dbReference type="EMBL" id="MCU6766345.1"/>
    </source>
</evidence>